<dbReference type="PRINTS" id="PR00108">
    <property type="entry name" value="THYMDSNTHASE"/>
</dbReference>
<dbReference type="InterPro" id="IPR024072">
    <property type="entry name" value="DHFR-like_dom_sf"/>
</dbReference>
<dbReference type="InterPro" id="IPR023451">
    <property type="entry name" value="Thymidate_synth/dCMP_Mease_dom"/>
</dbReference>
<dbReference type="GO" id="GO:0032259">
    <property type="term" value="P:methylation"/>
    <property type="evidence" value="ECO:0007669"/>
    <property type="project" value="UniProtKB-KW"/>
</dbReference>
<dbReference type="Pfam" id="PF00303">
    <property type="entry name" value="Thymidylat_synt"/>
    <property type="match status" value="1"/>
</dbReference>
<dbReference type="Gene3D" id="3.40.430.10">
    <property type="entry name" value="Dihydrofolate Reductase, subunit A"/>
    <property type="match status" value="1"/>
</dbReference>
<dbReference type="Gene3D" id="3.30.572.10">
    <property type="entry name" value="Thymidylate synthase/dCMP hydroxymethylase domain"/>
    <property type="match status" value="1"/>
</dbReference>
<dbReference type="CDD" id="cd00209">
    <property type="entry name" value="DHFR"/>
    <property type="match status" value="1"/>
</dbReference>
<evidence type="ECO:0000259" key="4">
    <source>
        <dbReference type="PROSITE" id="PS51330"/>
    </source>
</evidence>
<evidence type="ECO:0000313" key="5">
    <source>
        <dbReference type="EMBL" id="QKF93754.1"/>
    </source>
</evidence>
<keyword evidence="6" id="KW-1185">Reference proteome</keyword>
<evidence type="ECO:0000256" key="2">
    <source>
        <dbReference type="ARBA" id="ARBA00022603"/>
    </source>
</evidence>
<dbReference type="InterPro" id="IPR001796">
    <property type="entry name" value="DHFR_dom"/>
</dbReference>
<dbReference type="NCBIfam" id="TIGR03284">
    <property type="entry name" value="thym_sym"/>
    <property type="match status" value="1"/>
</dbReference>
<proteinExistence type="predicted"/>
<dbReference type="Proteomes" id="UP001162001">
    <property type="component" value="Segment"/>
</dbReference>
<dbReference type="GO" id="GO:0046654">
    <property type="term" value="P:tetrahydrofolate biosynthetic process"/>
    <property type="evidence" value="ECO:0007669"/>
    <property type="project" value="InterPro"/>
</dbReference>
<dbReference type="GO" id="GO:0004146">
    <property type="term" value="F:dihydrofolate reductase activity"/>
    <property type="evidence" value="ECO:0007669"/>
    <property type="project" value="InterPro"/>
</dbReference>
<evidence type="ECO:0000313" key="6">
    <source>
        <dbReference type="Proteomes" id="UP001162001"/>
    </source>
</evidence>
<reference evidence="5 6" key="1">
    <citation type="submission" date="2020-04" db="EMBL/GenBank/DDBJ databases">
        <title>Advantages and limits of metagenomic assembly and binning of a giant virus.</title>
        <authorList>
            <person name="Schulz F."/>
            <person name="Andreani J."/>
            <person name="Francis R."/>
            <person name="Boudjemaa H."/>
            <person name="Bou Khalil J.Y."/>
            <person name="Lee J."/>
            <person name="La Scola B."/>
            <person name="Woyke T."/>
        </authorList>
    </citation>
    <scope>NUCLEOTIDE SEQUENCE [LARGE SCALE GENOMIC DNA]</scope>
    <source>
        <strain evidence="5 6">FV1/VV64</strain>
    </source>
</reference>
<keyword evidence="3" id="KW-0808">Transferase</keyword>
<name>A0A7D3UV75_9VIRU</name>
<sequence length="525" mass="61017">MFLPKILNFNPSRFKDLYKYNHNIKHMSTFPRTNLIVAVDSNWGISKQNSIPWMIKEDSTFFQDVTKRVHAKDKKNVVIMGRNTWKALPDSFRGLKDRINIVVSSSMKEDELFNDNVTKSEIYLTKSLTDSMELCKKLNPGKIFIGGGSSIYKEAIEKLNIDEIYLTNIGKYYECDNVFPVDTLGKIITQYKEHSVKKFIVKDRNNDEDVEVSFRKLYKGNLPSRLNINSEEQQYLNLLEDILKTGHFRQTRNSKTWSKFGKTMEFDLSKGFPILTTKKIFLRGVFEELLFFLKGDTNANHLSEKGVKIWDANTTREFLDSVGLNHYDVGDMGPMYGFNWSHYNANYNNMNSDYTGQGFNQIEYCLNLLKKDPFSRRILMTTFNPAVAKQGVLYPCHGISILFNVEEGHKLSCMMTQRSADTFLGIPFNISSYAMLVHLFCEVINNDTEYKGPKFIPGRLIMNLGDVHVYENHHSEVIRQILREPYNFPQLIFKRKVTDLTDFKFEDMELIDYECYPNIPAKMIA</sequence>
<dbReference type="CDD" id="cd00351">
    <property type="entry name" value="TS_Pyrimidine_HMase"/>
    <property type="match status" value="1"/>
</dbReference>
<organism evidence="5 6">
    <name type="scientific">Fadolivirus FV1/VV64</name>
    <dbReference type="NCBI Taxonomy" id="3070911"/>
    <lineage>
        <taxon>Viruses</taxon>
        <taxon>Varidnaviria</taxon>
        <taxon>Bamfordvirae</taxon>
        <taxon>Nucleocytoviricota</taxon>
        <taxon>Megaviricetes</taxon>
        <taxon>Imitervirales</taxon>
        <taxon>Mimiviridae</taxon>
        <taxon>Klosneuvirinae</taxon>
        <taxon>Fadolivirus</taxon>
        <taxon>Fadolivirus algeromassiliense</taxon>
    </lineage>
</organism>
<evidence type="ECO:0000256" key="3">
    <source>
        <dbReference type="ARBA" id="ARBA00022679"/>
    </source>
</evidence>
<accession>A0A7D3UV75</accession>
<protein>
    <recommendedName>
        <fullName evidence="1">thymidylate synthase</fullName>
        <ecNumber evidence="1">2.1.1.45</ecNumber>
    </recommendedName>
</protein>
<dbReference type="GO" id="GO:0006231">
    <property type="term" value="P:dTMP biosynthetic process"/>
    <property type="evidence" value="ECO:0007669"/>
    <property type="project" value="InterPro"/>
</dbReference>
<dbReference type="EC" id="2.1.1.45" evidence="1"/>
<dbReference type="InterPro" id="IPR036926">
    <property type="entry name" value="Thymidate_synth/dCMP_Mease_sf"/>
</dbReference>
<dbReference type="InterPro" id="IPR045097">
    <property type="entry name" value="Thymidate_synth/dCMP_Mease"/>
</dbReference>
<feature type="domain" description="DHFR" evidence="4">
    <location>
        <begin position="32"/>
        <end position="219"/>
    </location>
</feature>
<dbReference type="SUPFAM" id="SSF55831">
    <property type="entry name" value="Thymidylate synthase/dCMP hydroxymethylase"/>
    <property type="match status" value="1"/>
</dbReference>
<keyword evidence="2" id="KW-0489">Methyltransferase</keyword>
<dbReference type="PANTHER" id="PTHR11548:SF1">
    <property type="entry name" value="THYMIDYLATE SYNTHASE 1"/>
    <property type="match status" value="1"/>
</dbReference>
<dbReference type="PANTHER" id="PTHR11548">
    <property type="entry name" value="THYMIDYLATE SYNTHASE 1"/>
    <property type="match status" value="1"/>
</dbReference>
<dbReference type="Pfam" id="PF00186">
    <property type="entry name" value="DHFR_1"/>
    <property type="match status" value="1"/>
</dbReference>
<dbReference type="PROSITE" id="PS51330">
    <property type="entry name" value="DHFR_2"/>
    <property type="match status" value="1"/>
</dbReference>
<dbReference type="EMBL" id="MT418680">
    <property type="protein sequence ID" value="QKF93754.1"/>
    <property type="molecule type" value="Genomic_DNA"/>
</dbReference>
<dbReference type="InterPro" id="IPR000398">
    <property type="entry name" value="Thymidylate_synthase"/>
</dbReference>
<dbReference type="GO" id="GO:0004799">
    <property type="term" value="F:thymidylate synthase activity"/>
    <property type="evidence" value="ECO:0007669"/>
    <property type="project" value="UniProtKB-EC"/>
</dbReference>
<dbReference type="SUPFAM" id="SSF53597">
    <property type="entry name" value="Dihydrofolate reductase-like"/>
    <property type="match status" value="1"/>
</dbReference>
<evidence type="ECO:0000256" key="1">
    <source>
        <dbReference type="ARBA" id="ARBA00011947"/>
    </source>
</evidence>
<gene>
    <name evidence="5" type="ORF">Fadolivirus_1_296</name>
</gene>